<reference evidence="2 3" key="1">
    <citation type="submission" date="2019-08" db="EMBL/GenBank/DDBJ databases">
        <title>Draft genome sequences of two oriental melons (Cucumis melo L. var makuwa).</title>
        <authorList>
            <person name="Kwon S.-Y."/>
        </authorList>
    </citation>
    <scope>NUCLEOTIDE SEQUENCE [LARGE SCALE GENOMIC DNA]</scope>
    <source>
        <strain evidence="3">cv. SW 3</strain>
        <tissue evidence="2">Leaf</tissue>
    </source>
</reference>
<evidence type="ECO:0000313" key="2">
    <source>
        <dbReference type="EMBL" id="KAA0042245.1"/>
    </source>
</evidence>
<sequence>MEPIDPPSIFKGSHFVEDFKNPIDQLRVRQALEDEVVDVSFFPPELDVFKSTKTAPFCVDVWLNLRWSNGATFQPSVNKKKALMRKENVDGNDSLPILPIDSSATLTNHSRTLPSSSRVLISSFDSKSNQSNSAVNIAFPSKENLNNDLLRSPSDNTRIHCTFQKTFDKGSKDFDEESLASVSSEEIKREDDEDREDTDEMPNDMNKALDILFQSEEFQLLSIEESFLFMPPERKDIPKKLYSILDTCEIFLA</sequence>
<dbReference type="Proteomes" id="UP000321393">
    <property type="component" value="Unassembled WGS sequence"/>
</dbReference>
<comment type="caution">
    <text evidence="2">The sequence shown here is derived from an EMBL/GenBank/DDBJ whole genome shotgun (WGS) entry which is preliminary data.</text>
</comment>
<name>A0A5A7TLC9_CUCMM</name>
<accession>A0A5A7TLC9</accession>
<evidence type="ECO:0000256" key="1">
    <source>
        <dbReference type="SAM" id="MobiDB-lite"/>
    </source>
</evidence>
<gene>
    <name evidence="2" type="ORF">E6C27_scaffold824G00240</name>
</gene>
<organism evidence="2 3">
    <name type="scientific">Cucumis melo var. makuwa</name>
    <name type="common">Oriental melon</name>
    <dbReference type="NCBI Taxonomy" id="1194695"/>
    <lineage>
        <taxon>Eukaryota</taxon>
        <taxon>Viridiplantae</taxon>
        <taxon>Streptophyta</taxon>
        <taxon>Embryophyta</taxon>
        <taxon>Tracheophyta</taxon>
        <taxon>Spermatophyta</taxon>
        <taxon>Magnoliopsida</taxon>
        <taxon>eudicotyledons</taxon>
        <taxon>Gunneridae</taxon>
        <taxon>Pentapetalae</taxon>
        <taxon>rosids</taxon>
        <taxon>fabids</taxon>
        <taxon>Cucurbitales</taxon>
        <taxon>Cucurbitaceae</taxon>
        <taxon>Benincaseae</taxon>
        <taxon>Cucumis</taxon>
    </lineage>
</organism>
<proteinExistence type="predicted"/>
<dbReference type="AlphaFoldDB" id="A0A5A7TLC9"/>
<protein>
    <submittedName>
        <fullName evidence="2">Uncharacterized protein</fullName>
    </submittedName>
</protein>
<dbReference type="EMBL" id="SSTE01016190">
    <property type="protein sequence ID" value="KAA0042245.1"/>
    <property type="molecule type" value="Genomic_DNA"/>
</dbReference>
<evidence type="ECO:0000313" key="3">
    <source>
        <dbReference type="Proteomes" id="UP000321393"/>
    </source>
</evidence>
<feature type="compositionally biased region" description="Acidic residues" evidence="1">
    <location>
        <begin position="191"/>
        <end position="202"/>
    </location>
</feature>
<feature type="region of interest" description="Disordered" evidence="1">
    <location>
        <begin position="174"/>
        <end position="203"/>
    </location>
</feature>